<comment type="subcellular location">
    <subcellularLocation>
        <location evidence="1 14">Cell outer membrane</location>
        <topology evidence="1 14">Multi-pass membrane protein</topology>
    </subcellularLocation>
</comment>
<dbReference type="PROSITE" id="PS52016">
    <property type="entry name" value="TONB_DEPENDENT_REC_3"/>
    <property type="match status" value="1"/>
</dbReference>
<evidence type="ECO:0000256" key="12">
    <source>
        <dbReference type="ARBA" id="ARBA00023170"/>
    </source>
</evidence>
<gene>
    <name evidence="19" type="ORF">H3309_05040</name>
</gene>
<dbReference type="GO" id="GO:0009279">
    <property type="term" value="C:cell outer membrane"/>
    <property type="evidence" value="ECO:0007669"/>
    <property type="project" value="UniProtKB-SubCell"/>
</dbReference>
<dbReference type="InterPro" id="IPR012910">
    <property type="entry name" value="Plug_dom"/>
</dbReference>
<name>A0A7G5IKF2_9SPHN</name>
<proteinExistence type="inferred from homology"/>
<feature type="domain" description="TonB-dependent receptor plug" evidence="18">
    <location>
        <begin position="57"/>
        <end position="152"/>
    </location>
</feature>
<feature type="signal peptide" evidence="16">
    <location>
        <begin position="1"/>
        <end position="21"/>
    </location>
</feature>
<evidence type="ECO:0000256" key="8">
    <source>
        <dbReference type="ARBA" id="ARBA00023004"/>
    </source>
</evidence>
<keyword evidence="11 14" id="KW-0472">Membrane</keyword>
<keyword evidence="12 19" id="KW-0675">Receptor</keyword>
<keyword evidence="3 14" id="KW-0813">Transport</keyword>
<dbReference type="Proteomes" id="UP000515292">
    <property type="component" value="Chromosome"/>
</dbReference>
<evidence type="ECO:0000256" key="11">
    <source>
        <dbReference type="ARBA" id="ARBA00023136"/>
    </source>
</evidence>
<dbReference type="GO" id="GO:0038023">
    <property type="term" value="F:signaling receptor activity"/>
    <property type="evidence" value="ECO:0007669"/>
    <property type="project" value="InterPro"/>
</dbReference>
<protein>
    <submittedName>
        <fullName evidence="19">TonB-dependent siderophore receptor</fullName>
    </submittedName>
</protein>
<keyword evidence="20" id="KW-1185">Reference proteome</keyword>
<dbReference type="PANTHER" id="PTHR32552:SF68">
    <property type="entry name" value="FERRICHROME OUTER MEMBRANE TRANSPORTER_PHAGE RECEPTOR"/>
    <property type="match status" value="1"/>
</dbReference>
<sequence>MKIHGVTAVLALVLAGGGVRAQGVAEAAEAGGEIVVTGVREHYRVRETRAAKIDAPLRDIPQTIDSVSGELLRDQRALSIQDALKNVPGVGFSSGDGQRDQVTLRGFSAIADQYVDGFRDDSLYFRDLSNIERVEVIKGPAAVLYGRGSSGGLINRVRKLPGTHGGQVAASVGSFDAWRLEGDVGAAGDGVAGRLTGAIERGDSYRDQQFIRRGAVAPSLRVGDERTALLVQADWLDDERVTDFGIPAFRGRPVAVPRGTYYGAANARDVDTSRAKVWSASAVLTHEFAGGWRLRNGFRTYDYRLARNNTLPGSVNEVAQTVSLNRSNLRREETGWFNQSELSGDVMLGGMTHRLLLGVEVAHQVKDIVSRTKNGIAVVDLFAPVNPVLPLVLNVAPANDNRARFATLGLYVQDLVTLTPRLKAMLGLRFDRFRQTTQQRLPGQANLARTDRNWSPRAGLVWQPDGQQSWYVSWSRSFQPSGENGAIAVSNADIAPEITQNYEVGGKFEFLGGRLGATVALFRLQRDNIKSTDPVTLKLIPIGTQRTNGVEASVTGSLGDGFQLVAGYAWLDARVVKSIAVDAGQPVQGKRATITPEHSGNLWLTKDFGARWGLGVGANAVGSRFANPGNTVVLPGYVTADALGWVQLGRVRVQANVRNIFDRGYIVAGHGTNANLNLPGGPRTVLVTARVGW</sequence>
<evidence type="ECO:0000256" key="15">
    <source>
        <dbReference type="RuleBase" id="RU003357"/>
    </source>
</evidence>
<dbReference type="Gene3D" id="2.170.130.10">
    <property type="entry name" value="TonB-dependent receptor, plug domain"/>
    <property type="match status" value="1"/>
</dbReference>
<feature type="domain" description="TonB-dependent receptor-like beta-barrel" evidence="17">
    <location>
        <begin position="225"/>
        <end position="660"/>
    </location>
</feature>
<evidence type="ECO:0000256" key="6">
    <source>
        <dbReference type="ARBA" id="ARBA00022692"/>
    </source>
</evidence>
<evidence type="ECO:0000256" key="1">
    <source>
        <dbReference type="ARBA" id="ARBA00004571"/>
    </source>
</evidence>
<dbReference type="Pfam" id="PF07715">
    <property type="entry name" value="Plug"/>
    <property type="match status" value="1"/>
</dbReference>
<keyword evidence="10 15" id="KW-0798">TonB box</keyword>
<dbReference type="KEGG" id="sand:H3309_05040"/>
<evidence type="ECO:0000259" key="17">
    <source>
        <dbReference type="Pfam" id="PF00593"/>
    </source>
</evidence>
<dbReference type="Pfam" id="PF00593">
    <property type="entry name" value="TonB_dep_Rec_b-barrel"/>
    <property type="match status" value="1"/>
</dbReference>
<evidence type="ECO:0000256" key="3">
    <source>
        <dbReference type="ARBA" id="ARBA00022448"/>
    </source>
</evidence>
<evidence type="ECO:0000256" key="5">
    <source>
        <dbReference type="ARBA" id="ARBA00022496"/>
    </source>
</evidence>
<evidence type="ECO:0000256" key="2">
    <source>
        <dbReference type="ARBA" id="ARBA00009810"/>
    </source>
</evidence>
<dbReference type="InterPro" id="IPR010105">
    <property type="entry name" value="TonB_sidphr_rcpt"/>
</dbReference>
<evidence type="ECO:0000256" key="16">
    <source>
        <dbReference type="SAM" id="SignalP"/>
    </source>
</evidence>
<keyword evidence="13 14" id="KW-0998">Cell outer membrane</keyword>
<dbReference type="Gene3D" id="2.40.170.20">
    <property type="entry name" value="TonB-dependent receptor, beta-barrel domain"/>
    <property type="match status" value="1"/>
</dbReference>
<keyword evidence="5" id="KW-0410">Iron transport</keyword>
<keyword evidence="4 14" id="KW-1134">Transmembrane beta strand</keyword>
<dbReference type="GO" id="GO:0015891">
    <property type="term" value="P:siderophore transport"/>
    <property type="evidence" value="ECO:0007669"/>
    <property type="project" value="InterPro"/>
</dbReference>
<keyword evidence="7 16" id="KW-0732">Signal</keyword>
<feature type="chain" id="PRO_5028901606" evidence="16">
    <location>
        <begin position="22"/>
        <end position="693"/>
    </location>
</feature>
<evidence type="ECO:0000256" key="7">
    <source>
        <dbReference type="ARBA" id="ARBA00022729"/>
    </source>
</evidence>
<dbReference type="EMBL" id="CP059851">
    <property type="protein sequence ID" value="QMW23844.1"/>
    <property type="molecule type" value="Genomic_DNA"/>
</dbReference>
<dbReference type="RefSeq" id="WP_182297667.1">
    <property type="nucleotide sequence ID" value="NZ_CP059851.1"/>
</dbReference>
<keyword evidence="8" id="KW-0408">Iron</keyword>
<evidence type="ECO:0000313" key="20">
    <source>
        <dbReference type="Proteomes" id="UP000515292"/>
    </source>
</evidence>
<dbReference type="CDD" id="cd01347">
    <property type="entry name" value="ligand_gated_channel"/>
    <property type="match status" value="1"/>
</dbReference>
<evidence type="ECO:0000313" key="19">
    <source>
        <dbReference type="EMBL" id="QMW23844.1"/>
    </source>
</evidence>
<comment type="similarity">
    <text evidence="2 14 15">Belongs to the TonB-dependent receptor family.</text>
</comment>
<dbReference type="InterPro" id="IPR039426">
    <property type="entry name" value="TonB-dep_rcpt-like"/>
</dbReference>
<evidence type="ECO:0000259" key="18">
    <source>
        <dbReference type="Pfam" id="PF07715"/>
    </source>
</evidence>
<dbReference type="NCBIfam" id="TIGR01783">
    <property type="entry name" value="TonB-siderophor"/>
    <property type="match status" value="1"/>
</dbReference>
<accession>A0A7G5IKF2</accession>
<evidence type="ECO:0000256" key="4">
    <source>
        <dbReference type="ARBA" id="ARBA00022452"/>
    </source>
</evidence>
<evidence type="ECO:0000256" key="10">
    <source>
        <dbReference type="ARBA" id="ARBA00023077"/>
    </source>
</evidence>
<dbReference type="SUPFAM" id="SSF56935">
    <property type="entry name" value="Porins"/>
    <property type="match status" value="1"/>
</dbReference>
<organism evidence="19 20">
    <name type="scientific">Sandaracinobacteroides saxicola</name>
    <dbReference type="NCBI Taxonomy" id="2759707"/>
    <lineage>
        <taxon>Bacteria</taxon>
        <taxon>Pseudomonadati</taxon>
        <taxon>Pseudomonadota</taxon>
        <taxon>Alphaproteobacteria</taxon>
        <taxon>Sphingomonadales</taxon>
        <taxon>Sphingosinicellaceae</taxon>
        <taxon>Sandaracinobacteroides</taxon>
    </lineage>
</organism>
<dbReference type="AlphaFoldDB" id="A0A7G5IKF2"/>
<dbReference type="PANTHER" id="PTHR32552">
    <property type="entry name" value="FERRICHROME IRON RECEPTOR-RELATED"/>
    <property type="match status" value="1"/>
</dbReference>
<evidence type="ECO:0000256" key="9">
    <source>
        <dbReference type="ARBA" id="ARBA00023065"/>
    </source>
</evidence>
<dbReference type="InterPro" id="IPR037066">
    <property type="entry name" value="Plug_dom_sf"/>
</dbReference>
<dbReference type="InterPro" id="IPR036942">
    <property type="entry name" value="Beta-barrel_TonB_sf"/>
</dbReference>
<keyword evidence="6 14" id="KW-0812">Transmembrane</keyword>
<keyword evidence="9" id="KW-0406">Ion transport</keyword>
<evidence type="ECO:0000256" key="14">
    <source>
        <dbReference type="PROSITE-ProRule" id="PRU01360"/>
    </source>
</evidence>
<reference evidence="19 20" key="1">
    <citation type="submission" date="2020-07" db="EMBL/GenBank/DDBJ databases">
        <title>Complete genome sequence for Sandaracinobacter sp. M6.</title>
        <authorList>
            <person name="Tang Y."/>
            <person name="Liu Q."/>
            <person name="Guo Z."/>
            <person name="Lei P."/>
            <person name="Huang B."/>
        </authorList>
    </citation>
    <scope>NUCLEOTIDE SEQUENCE [LARGE SCALE GENOMIC DNA]</scope>
    <source>
        <strain evidence="19 20">M6</strain>
    </source>
</reference>
<dbReference type="InterPro" id="IPR000531">
    <property type="entry name" value="Beta-barrel_TonB"/>
</dbReference>
<evidence type="ECO:0000256" key="13">
    <source>
        <dbReference type="ARBA" id="ARBA00023237"/>
    </source>
</evidence>
<dbReference type="GO" id="GO:0015344">
    <property type="term" value="F:siderophore uptake transmembrane transporter activity"/>
    <property type="evidence" value="ECO:0007669"/>
    <property type="project" value="TreeGrafter"/>
</dbReference>